<dbReference type="InterPro" id="IPR013563">
    <property type="entry name" value="Oligopep_ABC_C"/>
</dbReference>
<dbReference type="EMBL" id="BAAAZP010000089">
    <property type="protein sequence ID" value="GAA3677889.1"/>
    <property type="molecule type" value="Genomic_DNA"/>
</dbReference>
<dbReference type="SUPFAM" id="SSF52540">
    <property type="entry name" value="P-loop containing nucleoside triphosphate hydrolases"/>
    <property type="match status" value="1"/>
</dbReference>
<protein>
    <submittedName>
        <fullName evidence="9">ABC transporter ATP-binding protein</fullName>
    </submittedName>
</protein>
<dbReference type="Proteomes" id="UP001500902">
    <property type="component" value="Unassembled WGS sequence"/>
</dbReference>
<evidence type="ECO:0000256" key="7">
    <source>
        <dbReference type="ARBA" id="ARBA00023136"/>
    </source>
</evidence>
<dbReference type="InterPro" id="IPR027417">
    <property type="entry name" value="P-loop_NTPase"/>
</dbReference>
<organism evidence="9 10">
    <name type="scientific">Nonomuraea antimicrobica</name>
    <dbReference type="NCBI Taxonomy" id="561173"/>
    <lineage>
        <taxon>Bacteria</taxon>
        <taxon>Bacillati</taxon>
        <taxon>Actinomycetota</taxon>
        <taxon>Actinomycetes</taxon>
        <taxon>Streptosporangiales</taxon>
        <taxon>Streptosporangiaceae</taxon>
        <taxon>Nonomuraea</taxon>
    </lineage>
</organism>
<evidence type="ECO:0000256" key="3">
    <source>
        <dbReference type="ARBA" id="ARBA00022448"/>
    </source>
</evidence>
<dbReference type="Pfam" id="PF00005">
    <property type="entry name" value="ABC_tran"/>
    <property type="match status" value="1"/>
</dbReference>
<feature type="domain" description="ABC transporter" evidence="8">
    <location>
        <begin position="5"/>
        <end position="256"/>
    </location>
</feature>
<evidence type="ECO:0000259" key="8">
    <source>
        <dbReference type="PROSITE" id="PS50893"/>
    </source>
</evidence>
<keyword evidence="4" id="KW-1003">Cell membrane</keyword>
<dbReference type="InterPro" id="IPR003593">
    <property type="entry name" value="AAA+_ATPase"/>
</dbReference>
<dbReference type="PANTHER" id="PTHR43297">
    <property type="entry name" value="OLIGOPEPTIDE TRANSPORT ATP-BINDING PROTEIN APPD"/>
    <property type="match status" value="1"/>
</dbReference>
<dbReference type="PANTHER" id="PTHR43297:SF2">
    <property type="entry name" value="DIPEPTIDE TRANSPORT ATP-BINDING PROTEIN DPPD"/>
    <property type="match status" value="1"/>
</dbReference>
<dbReference type="InterPro" id="IPR003439">
    <property type="entry name" value="ABC_transporter-like_ATP-bd"/>
</dbReference>
<comment type="caution">
    <text evidence="9">The sequence shown here is derived from an EMBL/GenBank/DDBJ whole genome shotgun (WGS) entry which is preliminary data.</text>
</comment>
<dbReference type="GO" id="GO:0005524">
    <property type="term" value="F:ATP binding"/>
    <property type="evidence" value="ECO:0007669"/>
    <property type="project" value="UniProtKB-KW"/>
</dbReference>
<keyword evidence="10" id="KW-1185">Reference proteome</keyword>
<dbReference type="NCBIfam" id="TIGR01727">
    <property type="entry name" value="oligo_HPY"/>
    <property type="match status" value="1"/>
</dbReference>
<dbReference type="Pfam" id="PF08352">
    <property type="entry name" value="oligo_HPY"/>
    <property type="match status" value="1"/>
</dbReference>
<evidence type="ECO:0000256" key="2">
    <source>
        <dbReference type="ARBA" id="ARBA00005417"/>
    </source>
</evidence>
<dbReference type="PROSITE" id="PS00211">
    <property type="entry name" value="ABC_TRANSPORTER_1"/>
    <property type="match status" value="1"/>
</dbReference>
<keyword evidence="6 9" id="KW-0067">ATP-binding</keyword>
<sequence>MTPLLTVFDLAVEFPTEYGVVRAVDGVSLEVGRGQILGVAGESGSGKSVTAMSVLGLVRPPGRVARGSVRFDGEDLLTLPARRLRRIRGRRIAMIFQDPMTALNPVVPVGAQIAEAVRLHQPGLRRAAVKARVLELLASVGIADPADRYARHPHDYSGGMRQRAMIAMALANEPDLLIADEPTTALDVTVQAQVLGLLDTARRESGAAAVLITHDLGVLAELADRVAVMYAGRVVEHGDVHQVFTTPRHPYTRGLLSSRPVLESAGGALVPIPGSPPDLLNPPPGCAFEPRCALGAGRAVCRTSRPEPVAVADGHVSACHLHQEPI</sequence>
<reference evidence="10" key="1">
    <citation type="journal article" date="2019" name="Int. J. Syst. Evol. Microbiol.">
        <title>The Global Catalogue of Microorganisms (GCM) 10K type strain sequencing project: providing services to taxonomists for standard genome sequencing and annotation.</title>
        <authorList>
            <consortium name="The Broad Institute Genomics Platform"/>
            <consortium name="The Broad Institute Genome Sequencing Center for Infectious Disease"/>
            <person name="Wu L."/>
            <person name="Ma J."/>
        </authorList>
    </citation>
    <scope>NUCLEOTIDE SEQUENCE [LARGE SCALE GENOMIC DNA]</scope>
    <source>
        <strain evidence="10">JCM 16904</strain>
    </source>
</reference>
<comment type="similarity">
    <text evidence="2">Belongs to the ABC transporter superfamily.</text>
</comment>
<keyword evidence="5" id="KW-0547">Nucleotide-binding</keyword>
<dbReference type="Gene3D" id="3.40.50.300">
    <property type="entry name" value="P-loop containing nucleotide triphosphate hydrolases"/>
    <property type="match status" value="1"/>
</dbReference>
<evidence type="ECO:0000256" key="1">
    <source>
        <dbReference type="ARBA" id="ARBA00004202"/>
    </source>
</evidence>
<keyword evidence="7" id="KW-0472">Membrane</keyword>
<evidence type="ECO:0000256" key="4">
    <source>
        <dbReference type="ARBA" id="ARBA00022475"/>
    </source>
</evidence>
<dbReference type="SMART" id="SM00382">
    <property type="entry name" value="AAA"/>
    <property type="match status" value="1"/>
</dbReference>
<name>A0ABP7C682_9ACTN</name>
<dbReference type="RefSeq" id="WP_344881949.1">
    <property type="nucleotide sequence ID" value="NZ_BAAAZP010000089.1"/>
</dbReference>
<accession>A0ABP7C682</accession>
<evidence type="ECO:0000313" key="9">
    <source>
        <dbReference type="EMBL" id="GAA3677889.1"/>
    </source>
</evidence>
<dbReference type="InterPro" id="IPR050388">
    <property type="entry name" value="ABC_Ni/Peptide_Import"/>
</dbReference>
<dbReference type="InterPro" id="IPR017871">
    <property type="entry name" value="ABC_transporter-like_CS"/>
</dbReference>
<gene>
    <name evidence="9" type="ORF">GCM10022224_047440</name>
</gene>
<proteinExistence type="inferred from homology"/>
<evidence type="ECO:0000313" key="10">
    <source>
        <dbReference type="Proteomes" id="UP001500902"/>
    </source>
</evidence>
<dbReference type="CDD" id="cd03257">
    <property type="entry name" value="ABC_NikE_OppD_transporters"/>
    <property type="match status" value="1"/>
</dbReference>
<evidence type="ECO:0000256" key="5">
    <source>
        <dbReference type="ARBA" id="ARBA00022741"/>
    </source>
</evidence>
<dbReference type="PROSITE" id="PS50893">
    <property type="entry name" value="ABC_TRANSPORTER_2"/>
    <property type="match status" value="1"/>
</dbReference>
<keyword evidence="3" id="KW-0813">Transport</keyword>
<comment type="subcellular location">
    <subcellularLocation>
        <location evidence="1">Cell membrane</location>
        <topology evidence="1">Peripheral membrane protein</topology>
    </subcellularLocation>
</comment>
<evidence type="ECO:0000256" key="6">
    <source>
        <dbReference type="ARBA" id="ARBA00022840"/>
    </source>
</evidence>